<accession>A0A498HXF9</accession>
<dbReference type="InterPro" id="IPR013083">
    <property type="entry name" value="Znf_RING/FYVE/PHD"/>
</dbReference>
<proteinExistence type="predicted"/>
<dbReference type="STRING" id="3750.A0A498HXF9"/>
<dbReference type="InterPro" id="IPR026850">
    <property type="entry name" value="FANCL_C"/>
</dbReference>
<dbReference type="Gene3D" id="3.10.110.20">
    <property type="entry name" value="RWD domain-like"/>
    <property type="match status" value="1"/>
</dbReference>
<dbReference type="Pfam" id="PF18891">
    <property type="entry name" value="FANCL_d3"/>
    <property type="match status" value="1"/>
</dbReference>
<evidence type="ECO:0000313" key="3">
    <source>
        <dbReference type="EMBL" id="RXH75500.1"/>
    </source>
</evidence>
<feature type="domain" description="FANCL UBC-like" evidence="2">
    <location>
        <begin position="27"/>
        <end position="78"/>
    </location>
</feature>
<dbReference type="CDD" id="cd23832">
    <property type="entry name" value="DRWD-C_FANCL"/>
    <property type="match status" value="1"/>
</dbReference>
<dbReference type="InterPro" id="IPR044037">
    <property type="entry name" value="FANCL_d3"/>
</dbReference>
<gene>
    <name evidence="3" type="ORF">DVH24_030221</name>
</gene>
<organism evidence="3 4">
    <name type="scientific">Malus domestica</name>
    <name type="common">Apple</name>
    <name type="synonym">Pyrus malus</name>
    <dbReference type="NCBI Taxonomy" id="3750"/>
    <lineage>
        <taxon>Eukaryota</taxon>
        <taxon>Viridiplantae</taxon>
        <taxon>Streptophyta</taxon>
        <taxon>Embryophyta</taxon>
        <taxon>Tracheophyta</taxon>
        <taxon>Spermatophyta</taxon>
        <taxon>Magnoliopsida</taxon>
        <taxon>eudicotyledons</taxon>
        <taxon>Gunneridae</taxon>
        <taxon>Pentapetalae</taxon>
        <taxon>rosids</taxon>
        <taxon>fabids</taxon>
        <taxon>Rosales</taxon>
        <taxon>Rosaceae</taxon>
        <taxon>Amygdaloideae</taxon>
        <taxon>Maleae</taxon>
        <taxon>Malus</taxon>
    </lineage>
</organism>
<evidence type="ECO:0000259" key="2">
    <source>
        <dbReference type="Pfam" id="PF18891"/>
    </source>
</evidence>
<sequence>MGEPGEVQWRSNISQLLDIHLETLQAFWSTLDDIDRSLWVVDPKQASPDVSYCQIIIENDCCIVLSINSVDPRTLPDSNVDDELRDKSGTGTDYAFDNTRCNKAFHSICLVDWLRSITTRRQSFDVLFGSCPYCSEPVAVKINSVKK</sequence>
<dbReference type="AlphaFoldDB" id="A0A498HXF9"/>
<evidence type="ECO:0008006" key="5">
    <source>
        <dbReference type="Google" id="ProtNLM"/>
    </source>
</evidence>
<dbReference type="Pfam" id="PF11793">
    <property type="entry name" value="FANCL_C"/>
    <property type="match status" value="1"/>
</dbReference>
<dbReference type="InterPro" id="IPR043003">
    <property type="entry name" value="FANCL_d3_sf"/>
</dbReference>
<dbReference type="SMART" id="SM01197">
    <property type="entry name" value="FANCL_C"/>
    <property type="match status" value="1"/>
</dbReference>
<evidence type="ECO:0000259" key="1">
    <source>
        <dbReference type="Pfam" id="PF11793"/>
    </source>
</evidence>
<dbReference type="PANTHER" id="PTHR13206:SF0">
    <property type="entry name" value="E3 UBIQUITIN-PROTEIN LIGASE FANCL"/>
    <property type="match status" value="1"/>
</dbReference>
<dbReference type="GO" id="GO:0006513">
    <property type="term" value="P:protein monoubiquitination"/>
    <property type="evidence" value="ECO:0007669"/>
    <property type="project" value="TreeGrafter"/>
</dbReference>
<dbReference type="GO" id="GO:0061630">
    <property type="term" value="F:ubiquitin protein ligase activity"/>
    <property type="evidence" value="ECO:0007669"/>
    <property type="project" value="TreeGrafter"/>
</dbReference>
<dbReference type="GO" id="GO:0043240">
    <property type="term" value="C:Fanconi anaemia nuclear complex"/>
    <property type="evidence" value="ECO:0007669"/>
    <property type="project" value="InterPro"/>
</dbReference>
<evidence type="ECO:0000313" key="4">
    <source>
        <dbReference type="Proteomes" id="UP000290289"/>
    </source>
</evidence>
<dbReference type="Proteomes" id="UP000290289">
    <property type="component" value="Chromosome 15"/>
</dbReference>
<name>A0A498HXF9_MALDO</name>
<comment type="caution">
    <text evidence="3">The sequence shown here is derived from an EMBL/GenBank/DDBJ whole genome shotgun (WGS) entry which is preliminary data.</text>
</comment>
<dbReference type="Gene3D" id="3.30.40.10">
    <property type="entry name" value="Zinc/RING finger domain, C3HC4 (zinc finger)"/>
    <property type="match status" value="1"/>
</dbReference>
<feature type="domain" description="FANCL C-terminal" evidence="1">
    <location>
        <begin position="88"/>
        <end position="142"/>
    </location>
</feature>
<dbReference type="GO" id="GO:0036297">
    <property type="term" value="P:interstrand cross-link repair"/>
    <property type="evidence" value="ECO:0007669"/>
    <property type="project" value="InterPro"/>
</dbReference>
<dbReference type="PANTHER" id="PTHR13206">
    <property type="entry name" value="UBIQUITIN LIGASE PROTEIN PHF9 FANCONI ANEMIA GROUP L PROTEIN"/>
    <property type="match status" value="1"/>
</dbReference>
<dbReference type="EMBL" id="RDQH01000341">
    <property type="protein sequence ID" value="RXH75500.1"/>
    <property type="molecule type" value="Genomic_DNA"/>
</dbReference>
<dbReference type="InterPro" id="IPR026848">
    <property type="entry name" value="Fancl"/>
</dbReference>
<reference evidence="3 4" key="1">
    <citation type="submission" date="2018-10" db="EMBL/GenBank/DDBJ databases">
        <title>A high-quality apple genome assembly.</title>
        <authorList>
            <person name="Hu J."/>
        </authorList>
    </citation>
    <scope>NUCLEOTIDE SEQUENCE [LARGE SCALE GENOMIC DNA]</scope>
    <source>
        <strain evidence="4">cv. HFTH1</strain>
        <tissue evidence="3">Young leaf</tissue>
    </source>
</reference>
<protein>
    <recommendedName>
        <fullName evidence="5">FANCL C-terminal domain-containing protein</fullName>
    </recommendedName>
</protein>
<keyword evidence="4" id="KW-1185">Reference proteome</keyword>